<reference evidence="5 6" key="1">
    <citation type="journal article" date="2022" name="Nat. Ecol. Evol.">
        <title>A masculinizing supergene underlies an exaggerated male reproductive morph in a spider.</title>
        <authorList>
            <person name="Hendrickx F."/>
            <person name="De Corte Z."/>
            <person name="Sonet G."/>
            <person name="Van Belleghem S.M."/>
            <person name="Kostlbacher S."/>
            <person name="Vangestel C."/>
        </authorList>
    </citation>
    <scope>NUCLEOTIDE SEQUENCE [LARGE SCALE GENOMIC DNA]</scope>
    <source>
        <strain evidence="5">W744_W776</strain>
    </source>
</reference>
<comment type="caution">
    <text evidence="5">The sequence shown here is derived from an EMBL/GenBank/DDBJ whole genome shotgun (WGS) entry which is preliminary data.</text>
</comment>
<keyword evidence="6" id="KW-1185">Reference proteome</keyword>
<dbReference type="SMART" id="SM01318">
    <property type="entry name" value="SVWC"/>
    <property type="match status" value="1"/>
</dbReference>
<comment type="subcellular location">
    <subcellularLocation>
        <location evidence="1">Secreted</location>
    </subcellularLocation>
</comment>
<sequence length="96" mass="10417">MFFRFLLLSALVVCAVNAYMYRGEIDTSGGACVGSWGSIPVGEEGYDDEKCERISCSEGMKHVAGCGKRSLPKDSKCRLVKGTGHYPDCCPKPKCD</sequence>
<dbReference type="GO" id="GO:0005576">
    <property type="term" value="C:extracellular region"/>
    <property type="evidence" value="ECO:0007669"/>
    <property type="project" value="UniProtKB-SubCell"/>
</dbReference>
<proteinExistence type="predicted"/>
<feature type="domain" description="Single" evidence="4">
    <location>
        <begin position="32"/>
        <end position="95"/>
    </location>
</feature>
<dbReference type="AlphaFoldDB" id="A0AAV6UQP5"/>
<dbReference type="Proteomes" id="UP000827092">
    <property type="component" value="Unassembled WGS sequence"/>
</dbReference>
<feature type="chain" id="PRO_5043933248" description="Single domain-containing protein" evidence="3">
    <location>
        <begin position="19"/>
        <end position="96"/>
    </location>
</feature>
<feature type="signal peptide" evidence="3">
    <location>
        <begin position="1"/>
        <end position="18"/>
    </location>
</feature>
<evidence type="ECO:0000256" key="2">
    <source>
        <dbReference type="ARBA" id="ARBA00022525"/>
    </source>
</evidence>
<organism evidence="5 6">
    <name type="scientific">Oedothorax gibbosus</name>
    <dbReference type="NCBI Taxonomy" id="931172"/>
    <lineage>
        <taxon>Eukaryota</taxon>
        <taxon>Metazoa</taxon>
        <taxon>Ecdysozoa</taxon>
        <taxon>Arthropoda</taxon>
        <taxon>Chelicerata</taxon>
        <taxon>Arachnida</taxon>
        <taxon>Araneae</taxon>
        <taxon>Araneomorphae</taxon>
        <taxon>Entelegynae</taxon>
        <taxon>Araneoidea</taxon>
        <taxon>Linyphiidae</taxon>
        <taxon>Erigoninae</taxon>
        <taxon>Oedothorax</taxon>
    </lineage>
</organism>
<dbReference type="InterPro" id="IPR029277">
    <property type="entry name" value="SVWC_dom"/>
</dbReference>
<dbReference type="Pfam" id="PF15430">
    <property type="entry name" value="SVWC"/>
    <property type="match status" value="1"/>
</dbReference>
<evidence type="ECO:0000313" key="6">
    <source>
        <dbReference type="Proteomes" id="UP000827092"/>
    </source>
</evidence>
<keyword evidence="2" id="KW-0964">Secreted</keyword>
<evidence type="ECO:0000256" key="1">
    <source>
        <dbReference type="ARBA" id="ARBA00004613"/>
    </source>
</evidence>
<name>A0AAV6UQP5_9ARAC</name>
<protein>
    <recommendedName>
        <fullName evidence="4">Single domain-containing protein</fullName>
    </recommendedName>
</protein>
<gene>
    <name evidence="5" type="ORF">JTE90_003190</name>
</gene>
<evidence type="ECO:0000256" key="3">
    <source>
        <dbReference type="SAM" id="SignalP"/>
    </source>
</evidence>
<evidence type="ECO:0000313" key="5">
    <source>
        <dbReference type="EMBL" id="KAG8186108.1"/>
    </source>
</evidence>
<evidence type="ECO:0000259" key="4">
    <source>
        <dbReference type="SMART" id="SM01318"/>
    </source>
</evidence>
<dbReference type="EMBL" id="JAFNEN010000312">
    <property type="protein sequence ID" value="KAG8186108.1"/>
    <property type="molecule type" value="Genomic_DNA"/>
</dbReference>
<keyword evidence="3" id="KW-0732">Signal</keyword>
<accession>A0AAV6UQP5</accession>